<name>A0A2H3KWT7_9CHLR</name>
<evidence type="ECO:0000313" key="3">
    <source>
        <dbReference type="Proteomes" id="UP000220922"/>
    </source>
</evidence>
<keyword evidence="2" id="KW-0808">Transferase</keyword>
<comment type="caution">
    <text evidence="2">The sequence shown here is derived from an EMBL/GenBank/DDBJ whole genome shotgun (WGS) entry which is preliminary data.</text>
</comment>
<dbReference type="PANTHER" id="PTHR43685">
    <property type="entry name" value="GLYCOSYLTRANSFERASE"/>
    <property type="match status" value="1"/>
</dbReference>
<dbReference type="InterPro" id="IPR029044">
    <property type="entry name" value="Nucleotide-diphossugar_trans"/>
</dbReference>
<keyword evidence="3" id="KW-1185">Reference proteome</keyword>
<dbReference type="Pfam" id="PF00535">
    <property type="entry name" value="Glycos_transf_2"/>
    <property type="match status" value="1"/>
</dbReference>
<sequence>MSISLICTVRDEAETIGALIDSMLAQHRLPDEIVINDCLSRDPTPEIVRAYAAREPRIRLVAGGNSISSGRNHAIREARGTIIACTDAGLRLDPGWLEAIVAPIERDEADLVGGFFQADPQSLFELTLGAVNYRDLNEIDPARFMPFGKSMAFRRSMWEHIGGFPEWLSHCEDLVFAQSAEQAGFRRSFAPSALVYFRPRSSLGAFARQYYFYARGDGMAELWPKRHAIRYLVYSSTALMLTAARYVPRLRGPSAALVALGLGAYTYSPYRRLIRRVKGRPGLEQVAALALVPVIRVVGDIAKMVGYPVGRLRRRRLKR</sequence>
<organism evidence="2 3">
    <name type="scientific">Candidatus Chloroploca asiatica</name>
    <dbReference type="NCBI Taxonomy" id="1506545"/>
    <lineage>
        <taxon>Bacteria</taxon>
        <taxon>Bacillati</taxon>
        <taxon>Chloroflexota</taxon>
        <taxon>Chloroflexia</taxon>
        <taxon>Chloroflexales</taxon>
        <taxon>Chloroflexineae</taxon>
        <taxon>Oscillochloridaceae</taxon>
        <taxon>Candidatus Chloroploca</taxon>
    </lineage>
</organism>
<accession>A0A2H3KWT7</accession>
<evidence type="ECO:0000259" key="1">
    <source>
        <dbReference type="Pfam" id="PF00535"/>
    </source>
</evidence>
<reference evidence="2 3" key="1">
    <citation type="submission" date="2016-05" db="EMBL/GenBank/DDBJ databases">
        <authorList>
            <person name="Lavstsen T."/>
            <person name="Jespersen J.S."/>
        </authorList>
    </citation>
    <scope>NUCLEOTIDE SEQUENCE [LARGE SCALE GENOMIC DNA]</scope>
    <source>
        <strain evidence="2 3">B7-9</strain>
    </source>
</reference>
<dbReference type="GO" id="GO:0016740">
    <property type="term" value="F:transferase activity"/>
    <property type="evidence" value="ECO:0007669"/>
    <property type="project" value="UniProtKB-KW"/>
</dbReference>
<protein>
    <submittedName>
        <fullName evidence="2">Glycosyl transferase</fullName>
    </submittedName>
</protein>
<dbReference type="Gene3D" id="3.90.550.10">
    <property type="entry name" value="Spore Coat Polysaccharide Biosynthesis Protein SpsA, Chain A"/>
    <property type="match status" value="1"/>
</dbReference>
<dbReference type="Proteomes" id="UP000220922">
    <property type="component" value="Unassembled WGS sequence"/>
</dbReference>
<gene>
    <name evidence="2" type="ORF">A9Q02_01210</name>
</gene>
<dbReference type="OrthoDB" id="5291101at2"/>
<evidence type="ECO:0000313" key="2">
    <source>
        <dbReference type="EMBL" id="PDV99859.1"/>
    </source>
</evidence>
<dbReference type="AlphaFoldDB" id="A0A2H3KWT7"/>
<dbReference type="PANTHER" id="PTHR43685:SF3">
    <property type="entry name" value="SLR2126 PROTEIN"/>
    <property type="match status" value="1"/>
</dbReference>
<proteinExistence type="predicted"/>
<dbReference type="InterPro" id="IPR050834">
    <property type="entry name" value="Glycosyltransf_2"/>
</dbReference>
<feature type="domain" description="Glycosyltransferase 2-like" evidence="1">
    <location>
        <begin position="4"/>
        <end position="159"/>
    </location>
</feature>
<dbReference type="SUPFAM" id="SSF53448">
    <property type="entry name" value="Nucleotide-diphospho-sugar transferases"/>
    <property type="match status" value="1"/>
</dbReference>
<dbReference type="InterPro" id="IPR001173">
    <property type="entry name" value="Glyco_trans_2-like"/>
</dbReference>
<dbReference type="RefSeq" id="WP_097651625.1">
    <property type="nucleotide sequence ID" value="NZ_LYXE01000063.1"/>
</dbReference>
<dbReference type="EMBL" id="LYXE01000063">
    <property type="protein sequence ID" value="PDV99859.1"/>
    <property type="molecule type" value="Genomic_DNA"/>
</dbReference>